<dbReference type="RefSeq" id="WP_341465248.1">
    <property type="nucleotide sequence ID" value="NZ_FQXP01000008.1"/>
</dbReference>
<dbReference type="Pfam" id="PF01022">
    <property type="entry name" value="HTH_5"/>
    <property type="match status" value="1"/>
</dbReference>
<dbReference type="NCBIfam" id="NF033788">
    <property type="entry name" value="HTH_metalloreg"/>
    <property type="match status" value="1"/>
</dbReference>
<dbReference type="PANTHER" id="PTHR13748:SF62">
    <property type="entry name" value="COBW DOMAIN-CONTAINING PROTEIN"/>
    <property type="match status" value="1"/>
</dbReference>
<dbReference type="CDD" id="cd00090">
    <property type="entry name" value="HTH_ARSR"/>
    <property type="match status" value="1"/>
</dbReference>
<accession>A0A1M5XGB9</accession>
<dbReference type="EMBL" id="FQXP01000008">
    <property type="protein sequence ID" value="SHH98870.1"/>
    <property type="molecule type" value="Genomic_DNA"/>
</dbReference>
<feature type="domain" description="HTH arsR-type" evidence="1">
    <location>
        <begin position="1"/>
        <end position="95"/>
    </location>
</feature>
<name>A0A1M5XGB9_9CLOT</name>
<dbReference type="SMART" id="SM00418">
    <property type="entry name" value="HTH_ARSR"/>
    <property type="match status" value="1"/>
</dbReference>
<reference evidence="2 3" key="1">
    <citation type="submission" date="2016-11" db="EMBL/GenBank/DDBJ databases">
        <authorList>
            <person name="Jaros S."/>
            <person name="Januszkiewicz K."/>
            <person name="Wedrychowicz H."/>
        </authorList>
    </citation>
    <scope>NUCLEOTIDE SEQUENCE [LARGE SCALE GENOMIC DNA]</scope>
    <source>
        <strain evidence="2 3">DSM 3089</strain>
    </source>
</reference>
<dbReference type="PRINTS" id="PR00778">
    <property type="entry name" value="HTHARSR"/>
</dbReference>
<dbReference type="Proteomes" id="UP000184526">
    <property type="component" value="Unassembled WGS sequence"/>
</dbReference>
<dbReference type="PANTHER" id="PTHR13748">
    <property type="entry name" value="COBW-RELATED"/>
    <property type="match status" value="1"/>
</dbReference>
<dbReference type="InterPro" id="IPR027417">
    <property type="entry name" value="P-loop_NTPase"/>
</dbReference>
<dbReference type="SUPFAM" id="SSF52540">
    <property type="entry name" value="P-loop containing nucleoside triphosphate hydrolases"/>
    <property type="match status" value="1"/>
</dbReference>
<dbReference type="InterPro" id="IPR051316">
    <property type="entry name" value="Zinc-reg_GTPase_activator"/>
</dbReference>
<dbReference type="Pfam" id="PF07683">
    <property type="entry name" value="CobW_C"/>
    <property type="match status" value="1"/>
</dbReference>
<dbReference type="GO" id="GO:0005737">
    <property type="term" value="C:cytoplasm"/>
    <property type="evidence" value="ECO:0007669"/>
    <property type="project" value="TreeGrafter"/>
</dbReference>
<sequence>MKYNFKEYAKVFKALSDETRLKIIKMLSETEELCACKILESFNITQPTLSYHMKILVDSGLVLSNKVGFWMHYKVNLEKLNEITEFLENKIEEEGFMQGEKIDLYVLTGFLGSGKTTILLKLLDLLKDERIGIIQNEFGKLSIDGMILKKDNLEMTEINRGSIFCSCLKLSFVQALVEMSNQNLKYLFVESSGLADPSNVEEILEGAKSLCGDKYNFKGAICLIDAVNFLDQLEDLETVNRQLKHCHMAIINKVDLVSESELSKVIEELRKINPVCDVVTGAFGNFEMDFLNKNLLENHWVEGEETTNSADTKPKTLTMNFNGTVKKEKMEEFLNTVKDKSYRIKGFFKLEDGWNQIDVVGKRIDYKSCDEKEASQMVFISKIGPAIIRPIINNWNEIIGEEMELKN</sequence>
<dbReference type="STRING" id="1121306.SAMN02745196_02228"/>
<proteinExistence type="predicted"/>
<dbReference type="AlphaFoldDB" id="A0A1M5XGB9"/>
<dbReference type="InterPro" id="IPR011629">
    <property type="entry name" value="CobW-like_C"/>
</dbReference>
<evidence type="ECO:0000313" key="3">
    <source>
        <dbReference type="Proteomes" id="UP000184526"/>
    </source>
</evidence>
<gene>
    <name evidence="2" type="ORF">SAMN02745196_02228</name>
</gene>
<dbReference type="Gene3D" id="3.40.50.300">
    <property type="entry name" value="P-loop containing nucleotide triphosphate hydrolases"/>
    <property type="match status" value="1"/>
</dbReference>
<dbReference type="GO" id="GO:0003700">
    <property type="term" value="F:DNA-binding transcription factor activity"/>
    <property type="evidence" value="ECO:0007669"/>
    <property type="project" value="InterPro"/>
</dbReference>
<dbReference type="InterPro" id="IPR003495">
    <property type="entry name" value="CobW/HypB/UreG_nucleotide-bd"/>
</dbReference>
<organism evidence="2 3">
    <name type="scientific">Clostridium collagenovorans DSM 3089</name>
    <dbReference type="NCBI Taxonomy" id="1121306"/>
    <lineage>
        <taxon>Bacteria</taxon>
        <taxon>Bacillati</taxon>
        <taxon>Bacillota</taxon>
        <taxon>Clostridia</taxon>
        <taxon>Eubacteriales</taxon>
        <taxon>Clostridiaceae</taxon>
        <taxon>Clostridium</taxon>
    </lineage>
</organism>
<dbReference type="Pfam" id="PF02492">
    <property type="entry name" value="cobW"/>
    <property type="match status" value="1"/>
</dbReference>
<protein>
    <submittedName>
        <fullName evidence="2">GTPase, G3E family</fullName>
    </submittedName>
</protein>
<dbReference type="InterPro" id="IPR011991">
    <property type="entry name" value="ArsR-like_HTH"/>
</dbReference>
<dbReference type="InterPro" id="IPR001845">
    <property type="entry name" value="HTH_ArsR_DNA-bd_dom"/>
</dbReference>
<dbReference type="SUPFAM" id="SSF46785">
    <property type="entry name" value="Winged helix' DNA-binding domain"/>
    <property type="match status" value="1"/>
</dbReference>
<dbReference type="InterPro" id="IPR036390">
    <property type="entry name" value="WH_DNA-bd_sf"/>
</dbReference>
<dbReference type="Gene3D" id="1.10.10.10">
    <property type="entry name" value="Winged helix-like DNA-binding domain superfamily/Winged helix DNA-binding domain"/>
    <property type="match status" value="1"/>
</dbReference>
<evidence type="ECO:0000259" key="1">
    <source>
        <dbReference type="PROSITE" id="PS50987"/>
    </source>
</evidence>
<dbReference type="CDD" id="cd03112">
    <property type="entry name" value="CobW-like"/>
    <property type="match status" value="1"/>
</dbReference>
<evidence type="ECO:0000313" key="2">
    <source>
        <dbReference type="EMBL" id="SHH98870.1"/>
    </source>
</evidence>
<dbReference type="InterPro" id="IPR036388">
    <property type="entry name" value="WH-like_DNA-bd_sf"/>
</dbReference>
<dbReference type="PROSITE" id="PS50987">
    <property type="entry name" value="HTH_ARSR_2"/>
    <property type="match status" value="1"/>
</dbReference>
<keyword evidence="3" id="KW-1185">Reference proteome</keyword>